<accession>A0ABQ3D3I0</accession>
<reference evidence="3" key="1">
    <citation type="journal article" date="2019" name="Int. J. Syst. Evol. Microbiol.">
        <title>The Global Catalogue of Microorganisms (GCM) 10K type strain sequencing project: providing services to taxonomists for standard genome sequencing and annotation.</title>
        <authorList>
            <consortium name="The Broad Institute Genomics Platform"/>
            <consortium name="The Broad Institute Genome Sequencing Center for Infectious Disease"/>
            <person name="Wu L."/>
            <person name="Ma J."/>
        </authorList>
    </citation>
    <scope>NUCLEOTIDE SEQUENCE [LARGE SCALE GENOMIC DNA]</scope>
    <source>
        <strain evidence="3">KCTC 32465</strain>
    </source>
</reference>
<organism evidence="2 3">
    <name type="scientific">Paramylibacter ulvae</name>
    <dbReference type="NCBI Taxonomy" id="1651968"/>
    <lineage>
        <taxon>Bacteria</taxon>
        <taxon>Pseudomonadati</taxon>
        <taxon>Pseudomonadota</taxon>
        <taxon>Alphaproteobacteria</taxon>
        <taxon>Rhodobacterales</taxon>
        <taxon>Paracoccaceae</taxon>
        <taxon>Paramylibacter</taxon>
    </lineage>
</organism>
<sequence>MTVLKTSLLLILTASFLTACAKKEEPAPMMEDTMMTTDEPMSKL</sequence>
<dbReference type="PROSITE" id="PS51257">
    <property type="entry name" value="PROKAR_LIPOPROTEIN"/>
    <property type="match status" value="1"/>
</dbReference>
<gene>
    <name evidence="2" type="ORF">GCM10008927_19760</name>
</gene>
<dbReference type="Proteomes" id="UP000634455">
    <property type="component" value="Unassembled WGS sequence"/>
</dbReference>
<protein>
    <recommendedName>
        <fullName evidence="4">Lipoprotein</fullName>
    </recommendedName>
</protein>
<proteinExistence type="predicted"/>
<dbReference type="EMBL" id="BMZF01000004">
    <property type="protein sequence ID" value="GHA53901.1"/>
    <property type="molecule type" value="Genomic_DNA"/>
</dbReference>
<name>A0ABQ3D3I0_9RHOB</name>
<feature type="chain" id="PRO_5045830435" description="Lipoprotein" evidence="1">
    <location>
        <begin position="22"/>
        <end position="44"/>
    </location>
</feature>
<evidence type="ECO:0000313" key="3">
    <source>
        <dbReference type="Proteomes" id="UP000634455"/>
    </source>
</evidence>
<keyword evidence="3" id="KW-1185">Reference proteome</keyword>
<comment type="caution">
    <text evidence="2">The sequence shown here is derived from an EMBL/GenBank/DDBJ whole genome shotgun (WGS) entry which is preliminary data.</text>
</comment>
<evidence type="ECO:0000256" key="1">
    <source>
        <dbReference type="SAM" id="SignalP"/>
    </source>
</evidence>
<evidence type="ECO:0000313" key="2">
    <source>
        <dbReference type="EMBL" id="GHA53901.1"/>
    </source>
</evidence>
<keyword evidence="1" id="KW-0732">Signal</keyword>
<evidence type="ECO:0008006" key="4">
    <source>
        <dbReference type="Google" id="ProtNLM"/>
    </source>
</evidence>
<feature type="signal peptide" evidence="1">
    <location>
        <begin position="1"/>
        <end position="21"/>
    </location>
</feature>